<evidence type="ECO:0000313" key="5">
    <source>
        <dbReference type="Proteomes" id="UP001250858"/>
    </source>
</evidence>
<feature type="region of interest" description="Disordered" evidence="1">
    <location>
        <begin position="122"/>
        <end position="142"/>
    </location>
</feature>
<feature type="transmembrane region" description="Helical" evidence="2">
    <location>
        <begin position="46"/>
        <end position="63"/>
    </location>
</feature>
<evidence type="ECO:0000313" key="4">
    <source>
        <dbReference type="EMBL" id="WMX45470.1"/>
    </source>
</evidence>
<reference evidence="4 5" key="1">
    <citation type="submission" date="2023-09" db="EMBL/GenBank/DDBJ databases">
        <title>Complete genome of Streptomyces roseicoloratus T14.</title>
        <authorList>
            <person name="Bashizi T."/>
            <person name="Kim M.-J."/>
            <person name="Lee G."/>
            <person name="Tagele S.B."/>
            <person name="Shin J.-H."/>
        </authorList>
    </citation>
    <scope>NUCLEOTIDE SEQUENCE [LARGE SCALE GENOMIC DNA]</scope>
    <source>
        <strain evidence="4 5">T14</strain>
    </source>
</reference>
<evidence type="ECO:0008006" key="6">
    <source>
        <dbReference type="Google" id="ProtNLM"/>
    </source>
</evidence>
<feature type="signal peptide" evidence="3">
    <location>
        <begin position="1"/>
        <end position="22"/>
    </location>
</feature>
<keyword evidence="2" id="KW-1133">Transmembrane helix</keyword>
<dbReference type="Proteomes" id="UP001250858">
    <property type="component" value="Chromosome"/>
</dbReference>
<protein>
    <recommendedName>
        <fullName evidence="6">Integral membrane protein</fullName>
    </recommendedName>
</protein>
<feature type="chain" id="PRO_5046016405" description="Integral membrane protein" evidence="3">
    <location>
        <begin position="23"/>
        <end position="142"/>
    </location>
</feature>
<sequence>MDRTLLRLSPLLTALAAAAAWAAWLGWDQARDVHPDGSVSGPYEAWQVVGLVLTLSAPLFWTASRRHVVAGALGTSAGLTAAAWVDWSDDASGLSMIGVVMVLLGSLAATFGASALVASVTGRRGRGRGRPEGRGGFPDAPA</sequence>
<proteinExistence type="predicted"/>
<feature type="transmembrane region" description="Helical" evidence="2">
    <location>
        <begin position="97"/>
        <end position="120"/>
    </location>
</feature>
<keyword evidence="5" id="KW-1185">Reference proteome</keyword>
<evidence type="ECO:0000256" key="2">
    <source>
        <dbReference type="SAM" id="Phobius"/>
    </source>
</evidence>
<keyword evidence="2" id="KW-0472">Membrane</keyword>
<dbReference type="RefSeq" id="WP_128985091.1">
    <property type="nucleotide sequence ID" value="NZ_CP133762.1"/>
</dbReference>
<evidence type="ECO:0000256" key="1">
    <source>
        <dbReference type="SAM" id="MobiDB-lite"/>
    </source>
</evidence>
<keyword evidence="2" id="KW-0812">Transmembrane</keyword>
<name>A0ABY9RU29_9ACTN</name>
<evidence type="ECO:0000256" key="3">
    <source>
        <dbReference type="SAM" id="SignalP"/>
    </source>
</evidence>
<gene>
    <name evidence="4" type="ORF">RGF97_12270</name>
</gene>
<feature type="transmembrane region" description="Helical" evidence="2">
    <location>
        <begin position="68"/>
        <end position="85"/>
    </location>
</feature>
<keyword evidence="3" id="KW-0732">Signal</keyword>
<dbReference type="EMBL" id="CP133762">
    <property type="protein sequence ID" value="WMX45470.1"/>
    <property type="molecule type" value="Genomic_DNA"/>
</dbReference>
<organism evidence="4 5">
    <name type="scientific">Streptomyces roseicoloratus</name>
    <dbReference type="NCBI Taxonomy" id="2508722"/>
    <lineage>
        <taxon>Bacteria</taxon>
        <taxon>Bacillati</taxon>
        <taxon>Actinomycetota</taxon>
        <taxon>Actinomycetes</taxon>
        <taxon>Kitasatosporales</taxon>
        <taxon>Streptomycetaceae</taxon>
        <taxon>Streptomyces</taxon>
    </lineage>
</organism>
<accession>A0ABY9RU29</accession>